<keyword evidence="2" id="KW-1185">Reference proteome</keyword>
<evidence type="ECO:0000313" key="2">
    <source>
        <dbReference type="Proteomes" id="UP000032180"/>
    </source>
</evidence>
<dbReference type="EnsemblPlants" id="LPERR04G04500.1">
    <property type="protein sequence ID" value="LPERR04G04500.1"/>
    <property type="gene ID" value="LPERR04G04500"/>
</dbReference>
<sequence length="92" mass="10434">MLMDYVEEQKNMTRLTQLMSKSSDLVLKVVKNSSAKDTLVSTLAPMIEEGKNIRDELCILKAEMAKNRDSDRNFKDSLRGKFLTHPVISSSL</sequence>
<evidence type="ECO:0000313" key="1">
    <source>
        <dbReference type="EnsemblPlants" id="LPERR04G04500.1"/>
    </source>
</evidence>
<reference evidence="1" key="3">
    <citation type="submission" date="2015-04" db="UniProtKB">
        <authorList>
            <consortium name="EnsemblPlants"/>
        </authorList>
    </citation>
    <scope>IDENTIFICATION</scope>
</reference>
<name>A0A0D9W3A3_9ORYZ</name>
<reference evidence="2" key="2">
    <citation type="submission" date="2013-12" db="EMBL/GenBank/DDBJ databases">
        <authorList>
            <person name="Yu Y."/>
            <person name="Lee S."/>
            <person name="de Baynast K."/>
            <person name="Wissotski M."/>
            <person name="Liu L."/>
            <person name="Talag J."/>
            <person name="Goicoechea J."/>
            <person name="Angelova A."/>
            <person name="Jetty R."/>
            <person name="Kudrna D."/>
            <person name="Golser W."/>
            <person name="Rivera L."/>
            <person name="Zhang J."/>
            <person name="Wing R."/>
        </authorList>
    </citation>
    <scope>NUCLEOTIDE SEQUENCE</scope>
</reference>
<dbReference type="AlphaFoldDB" id="A0A0D9W3A3"/>
<dbReference type="Gramene" id="LPERR04G04500.1">
    <property type="protein sequence ID" value="LPERR04G04500.1"/>
    <property type="gene ID" value="LPERR04G04500"/>
</dbReference>
<dbReference type="Proteomes" id="UP000032180">
    <property type="component" value="Chromosome 4"/>
</dbReference>
<proteinExistence type="predicted"/>
<protein>
    <submittedName>
        <fullName evidence="1">Uncharacterized protein</fullName>
    </submittedName>
</protein>
<organism evidence="1 2">
    <name type="scientific">Leersia perrieri</name>
    <dbReference type="NCBI Taxonomy" id="77586"/>
    <lineage>
        <taxon>Eukaryota</taxon>
        <taxon>Viridiplantae</taxon>
        <taxon>Streptophyta</taxon>
        <taxon>Embryophyta</taxon>
        <taxon>Tracheophyta</taxon>
        <taxon>Spermatophyta</taxon>
        <taxon>Magnoliopsida</taxon>
        <taxon>Liliopsida</taxon>
        <taxon>Poales</taxon>
        <taxon>Poaceae</taxon>
        <taxon>BOP clade</taxon>
        <taxon>Oryzoideae</taxon>
        <taxon>Oryzeae</taxon>
        <taxon>Oryzinae</taxon>
        <taxon>Leersia</taxon>
    </lineage>
</organism>
<reference evidence="1 2" key="1">
    <citation type="submission" date="2012-08" db="EMBL/GenBank/DDBJ databases">
        <title>Oryza genome evolution.</title>
        <authorList>
            <person name="Wing R.A."/>
        </authorList>
    </citation>
    <scope>NUCLEOTIDE SEQUENCE</scope>
</reference>
<accession>A0A0D9W3A3</accession>
<dbReference type="HOGENOM" id="CLU_2416477_0_0_1"/>